<dbReference type="PANTHER" id="PTHR34001">
    <property type="entry name" value="BLL7405 PROTEIN"/>
    <property type="match status" value="1"/>
</dbReference>
<dbReference type="InterPro" id="IPR011250">
    <property type="entry name" value="OMP/PagP_B-barrel"/>
</dbReference>
<keyword evidence="3" id="KW-0472">Membrane</keyword>
<keyword evidence="9" id="KW-1185">Reference proteome</keyword>
<dbReference type="RefSeq" id="WP_345118048.1">
    <property type="nucleotide sequence ID" value="NZ_BAABJA010000001.1"/>
</dbReference>
<comment type="subcellular location">
    <subcellularLocation>
        <location evidence="1">Cell outer membrane</location>
    </subcellularLocation>
</comment>
<evidence type="ECO:0000256" key="6">
    <source>
        <dbReference type="SAM" id="SignalP"/>
    </source>
</evidence>
<comment type="caution">
    <text evidence="8">The sequence shown here is derived from an EMBL/GenBank/DDBJ whole genome shotgun (WGS) entry which is preliminary data.</text>
</comment>
<reference evidence="9" key="1">
    <citation type="journal article" date="2019" name="Int. J. Syst. Evol. Microbiol.">
        <title>The Global Catalogue of Microorganisms (GCM) 10K type strain sequencing project: providing services to taxonomists for standard genome sequencing and annotation.</title>
        <authorList>
            <consortium name="The Broad Institute Genomics Platform"/>
            <consortium name="The Broad Institute Genome Sequencing Center for Infectious Disease"/>
            <person name="Wu L."/>
            <person name="Ma J."/>
        </authorList>
    </citation>
    <scope>NUCLEOTIDE SEQUENCE [LARGE SCALE GENOMIC DNA]</scope>
    <source>
        <strain evidence="9">JCM 17714</strain>
    </source>
</reference>
<proteinExistence type="inferred from homology"/>
<evidence type="ECO:0000256" key="1">
    <source>
        <dbReference type="ARBA" id="ARBA00004442"/>
    </source>
</evidence>
<feature type="domain" description="Outer membrane protein beta-barrel" evidence="7">
    <location>
        <begin position="50"/>
        <end position="294"/>
    </location>
</feature>
<dbReference type="PANTHER" id="PTHR34001:SF3">
    <property type="entry name" value="BLL7405 PROTEIN"/>
    <property type="match status" value="1"/>
</dbReference>
<dbReference type="SUPFAM" id="SSF56925">
    <property type="entry name" value="OMPA-like"/>
    <property type="match status" value="1"/>
</dbReference>
<dbReference type="Proteomes" id="UP001501699">
    <property type="component" value="Unassembled WGS sequence"/>
</dbReference>
<comment type="similarity">
    <text evidence="5">Belongs to the Omp25/RopB family.</text>
</comment>
<evidence type="ECO:0000313" key="8">
    <source>
        <dbReference type="EMBL" id="GAA4657316.1"/>
    </source>
</evidence>
<dbReference type="InterPro" id="IPR051692">
    <property type="entry name" value="OMP-like"/>
</dbReference>
<dbReference type="Pfam" id="PF13505">
    <property type="entry name" value="OMP_b-brl"/>
    <property type="match status" value="1"/>
</dbReference>
<dbReference type="Gene3D" id="2.40.160.20">
    <property type="match status" value="1"/>
</dbReference>
<evidence type="ECO:0000259" key="7">
    <source>
        <dbReference type="Pfam" id="PF13505"/>
    </source>
</evidence>
<keyword evidence="2 6" id="KW-0732">Signal</keyword>
<evidence type="ECO:0000256" key="2">
    <source>
        <dbReference type="ARBA" id="ARBA00022729"/>
    </source>
</evidence>
<keyword evidence="4" id="KW-0998">Cell outer membrane</keyword>
<dbReference type="EMBL" id="BAABJA010000001">
    <property type="protein sequence ID" value="GAA4657316.1"/>
    <property type="molecule type" value="Genomic_DNA"/>
</dbReference>
<name>A0ABP8VB42_9HYPH</name>
<sequence>MKKKYLISMSIATLMATSAVEAADTIALPEVKSNVIKSTVPAIVVSPPFSWTGLYFGGQLGGFSSKSILNYSADATTGKWAWVDKTLSPKPSGFIGGGYLGSNIDLGNNLVLGVDTDFIWSGKKDTQTGKTREILDDDDLDSINEVFKEAGIRIVKPAAQDETIPNYGDLVVSSVTLKEKWAGATRIRIGFASDRVMPYISGGIAYAQMQYTMSLLSKSQEDQSIIFASGNVLDETKTMIGYTLGGGLDFAVTNDVVLRTEYRYADFGKKKFGKDKLEIDYKTNDFRVGIAYKF</sequence>
<feature type="chain" id="PRO_5045044716" evidence="6">
    <location>
        <begin position="23"/>
        <end position="294"/>
    </location>
</feature>
<feature type="signal peptide" evidence="6">
    <location>
        <begin position="1"/>
        <end position="22"/>
    </location>
</feature>
<gene>
    <name evidence="8" type="ORF">GCM10023262_00020</name>
</gene>
<evidence type="ECO:0000256" key="5">
    <source>
        <dbReference type="ARBA" id="ARBA00038306"/>
    </source>
</evidence>
<evidence type="ECO:0000256" key="4">
    <source>
        <dbReference type="ARBA" id="ARBA00023237"/>
    </source>
</evidence>
<organism evidence="8 9">
    <name type="scientific">Bartonella pachyuromydis</name>
    <dbReference type="NCBI Taxonomy" id="931097"/>
    <lineage>
        <taxon>Bacteria</taxon>
        <taxon>Pseudomonadati</taxon>
        <taxon>Pseudomonadota</taxon>
        <taxon>Alphaproteobacteria</taxon>
        <taxon>Hyphomicrobiales</taxon>
        <taxon>Bartonellaceae</taxon>
        <taxon>Bartonella</taxon>
    </lineage>
</organism>
<evidence type="ECO:0000313" key="9">
    <source>
        <dbReference type="Proteomes" id="UP001501699"/>
    </source>
</evidence>
<evidence type="ECO:0000256" key="3">
    <source>
        <dbReference type="ARBA" id="ARBA00023136"/>
    </source>
</evidence>
<dbReference type="InterPro" id="IPR027385">
    <property type="entry name" value="Beta-barrel_OMP"/>
</dbReference>
<accession>A0ABP8VB42</accession>
<protein>
    <submittedName>
        <fullName evidence="8">Outer membrane beta-barrel protein</fullName>
    </submittedName>
</protein>